<evidence type="ECO:0000256" key="2">
    <source>
        <dbReference type="ARBA" id="ARBA00022771"/>
    </source>
</evidence>
<dbReference type="SMART" id="SM00259">
    <property type="entry name" value="ZnF_A20"/>
    <property type="match status" value="1"/>
</dbReference>
<dbReference type="InterPro" id="IPR000058">
    <property type="entry name" value="Znf_AN1"/>
</dbReference>
<dbReference type="PANTHER" id="PTHR10634">
    <property type="entry name" value="AN1-TYPE ZINC FINGER PROTEIN"/>
    <property type="match status" value="1"/>
</dbReference>
<feature type="region of interest" description="Disordered" evidence="5">
    <location>
        <begin position="464"/>
        <end position="485"/>
    </location>
</feature>
<evidence type="ECO:0000256" key="5">
    <source>
        <dbReference type="SAM" id="MobiDB-lite"/>
    </source>
</evidence>
<dbReference type="Pfam" id="PF01754">
    <property type="entry name" value="zf-A20"/>
    <property type="match status" value="1"/>
</dbReference>
<keyword evidence="3" id="KW-0862">Zinc</keyword>
<dbReference type="InterPro" id="IPR035896">
    <property type="entry name" value="AN1-like_Znf"/>
</dbReference>
<dbReference type="PROSITE" id="PS51039">
    <property type="entry name" value="ZF_AN1"/>
    <property type="match status" value="1"/>
</dbReference>
<evidence type="ECO:0000256" key="4">
    <source>
        <dbReference type="PROSITE-ProRule" id="PRU00449"/>
    </source>
</evidence>
<evidence type="ECO:0000256" key="3">
    <source>
        <dbReference type="ARBA" id="ARBA00022833"/>
    </source>
</evidence>
<keyword evidence="9" id="KW-1185">Reference proteome</keyword>
<dbReference type="Proteomes" id="UP001367676">
    <property type="component" value="Unassembled WGS sequence"/>
</dbReference>
<feature type="region of interest" description="Disordered" evidence="5">
    <location>
        <begin position="344"/>
        <end position="366"/>
    </location>
</feature>
<dbReference type="SUPFAM" id="SSF57716">
    <property type="entry name" value="Glucocorticoid receptor-like (DNA-binding domain)"/>
    <property type="match status" value="1"/>
</dbReference>
<feature type="region of interest" description="Disordered" evidence="5">
    <location>
        <begin position="543"/>
        <end position="562"/>
    </location>
</feature>
<dbReference type="PROSITE" id="PS51036">
    <property type="entry name" value="ZF_A20"/>
    <property type="match status" value="1"/>
</dbReference>
<dbReference type="Gene3D" id="4.10.1110.10">
    <property type="entry name" value="AN1-like Zinc finger"/>
    <property type="match status" value="1"/>
</dbReference>
<feature type="compositionally biased region" description="Low complexity" evidence="5">
    <location>
        <begin position="47"/>
        <end position="57"/>
    </location>
</feature>
<evidence type="ECO:0000259" key="7">
    <source>
        <dbReference type="PROSITE" id="PS51039"/>
    </source>
</evidence>
<feature type="compositionally biased region" description="Low complexity" evidence="5">
    <location>
        <begin position="543"/>
        <end position="555"/>
    </location>
</feature>
<accession>A0AAN9XZK9</accession>
<dbReference type="Pfam" id="PF01428">
    <property type="entry name" value="zf-AN1"/>
    <property type="match status" value="1"/>
</dbReference>
<evidence type="ECO:0000256" key="1">
    <source>
        <dbReference type="ARBA" id="ARBA00022723"/>
    </source>
</evidence>
<name>A0AAN9XZK9_9HEMI</name>
<feature type="region of interest" description="Disordered" evidence="5">
    <location>
        <begin position="132"/>
        <end position="158"/>
    </location>
</feature>
<dbReference type="FunFam" id="4.10.1110.10:FF:000001">
    <property type="entry name" value="Zinc finger AN1-type containing 6"/>
    <property type="match status" value="1"/>
</dbReference>
<comment type="caution">
    <text evidence="8">The sequence shown here is derived from an EMBL/GenBank/DDBJ whole genome shotgun (WGS) entry which is preliminary data.</text>
</comment>
<feature type="region of interest" description="Disordered" evidence="5">
    <location>
        <begin position="38"/>
        <end position="57"/>
    </location>
</feature>
<evidence type="ECO:0000313" key="9">
    <source>
        <dbReference type="Proteomes" id="UP001367676"/>
    </source>
</evidence>
<gene>
    <name evidence="8" type="ORF">V9T40_012902</name>
</gene>
<feature type="region of interest" description="Disordered" evidence="5">
    <location>
        <begin position="261"/>
        <end position="292"/>
    </location>
</feature>
<dbReference type="SMART" id="SM00154">
    <property type="entry name" value="ZnF_AN1"/>
    <property type="match status" value="1"/>
</dbReference>
<proteinExistence type="predicted"/>
<feature type="compositionally biased region" description="Low complexity" evidence="5">
    <location>
        <begin position="261"/>
        <end position="271"/>
    </location>
</feature>
<evidence type="ECO:0000259" key="6">
    <source>
        <dbReference type="PROSITE" id="PS51036"/>
    </source>
</evidence>
<dbReference type="PANTHER" id="PTHR10634:SF149">
    <property type="entry name" value="AN1-TYPE DOMAIN-CONTAINING PROTEIN-RELATED"/>
    <property type="match status" value="1"/>
</dbReference>
<dbReference type="Gene3D" id="1.20.5.4770">
    <property type="match status" value="1"/>
</dbReference>
<sequence>MERESNSMQALCRSGCGFYGNPSTDGLCSLCYKEALKKKQQPPGPSPSASTQSAAQAYSAPTSNSVTTAFNTSNAKFMDTAIPTIPVVNALASAEKKDAVKWLNLVRLCITQKIIIFFSPLVSIMSRSNKNNGRKKLFKSENDTRCSSSSSSSNSEDGDVIIRKTSSALDARSSPYPARALSGGAGAAAAALKGGSEAPTDLVYEYLTRDHRAATREPSASASVAAADKIRTNLKIVRIRKFQSNESKVLLIVDVPPTVRQQQLEQQQKQQQPPPPHPLAGAPETPSPSLDMGSREIFELSDELAKKFDVDRETSKSFEWRSFSRPDDVIKLLLNDGGVKSVQPMAAGGRDEQPAKNDGCDDDDGKVAEKSTIAAAAQISSSSCIIVEEDDVAADDEDGCGGLAKPATKKKRISAADDRELAVATGFERDDRAGYAGTDQPKMRPRSRLVRGLLGKHHNVLNACGGPKNKAAQPLAGPRTTASTETTTMSTINKYRDTMVDETWKILKNCATLRRENVDTLHVLLGEDNVKGVSNCGADTSTSDANDDALNSSSSDDNDGKAKKKNRCALCRKKVGLTGFECRCGGLYCGMHRYSDKHNCTFDYRQLGAQEIRRNNPVVIGEKIQKI</sequence>
<feature type="compositionally biased region" description="Basic and acidic residues" evidence="5">
    <location>
        <begin position="349"/>
        <end position="366"/>
    </location>
</feature>
<keyword evidence="1" id="KW-0479">Metal-binding</keyword>
<organism evidence="8 9">
    <name type="scientific">Parthenolecanium corni</name>
    <dbReference type="NCBI Taxonomy" id="536013"/>
    <lineage>
        <taxon>Eukaryota</taxon>
        <taxon>Metazoa</taxon>
        <taxon>Ecdysozoa</taxon>
        <taxon>Arthropoda</taxon>
        <taxon>Hexapoda</taxon>
        <taxon>Insecta</taxon>
        <taxon>Pterygota</taxon>
        <taxon>Neoptera</taxon>
        <taxon>Paraneoptera</taxon>
        <taxon>Hemiptera</taxon>
        <taxon>Sternorrhyncha</taxon>
        <taxon>Coccoidea</taxon>
        <taxon>Coccidae</taxon>
        <taxon>Parthenolecanium</taxon>
    </lineage>
</organism>
<protein>
    <recommendedName>
        <fullName evidence="10">AN1-type zinc finger protein 6</fullName>
    </recommendedName>
</protein>
<dbReference type="GO" id="GO:0008270">
    <property type="term" value="F:zinc ion binding"/>
    <property type="evidence" value="ECO:0007669"/>
    <property type="project" value="UniProtKB-KW"/>
</dbReference>
<dbReference type="GO" id="GO:0003677">
    <property type="term" value="F:DNA binding"/>
    <property type="evidence" value="ECO:0007669"/>
    <property type="project" value="InterPro"/>
</dbReference>
<dbReference type="SUPFAM" id="SSF118310">
    <property type="entry name" value="AN1-like Zinc finger"/>
    <property type="match status" value="1"/>
</dbReference>
<evidence type="ECO:0000313" key="8">
    <source>
        <dbReference type="EMBL" id="KAK7576616.1"/>
    </source>
</evidence>
<dbReference type="InterPro" id="IPR050652">
    <property type="entry name" value="AN1_A20_ZnFinger"/>
</dbReference>
<reference evidence="8 9" key="1">
    <citation type="submission" date="2024-03" db="EMBL/GenBank/DDBJ databases">
        <title>Adaptation during the transition from Ophiocordyceps entomopathogen to insect associate is accompanied by gene loss and intensified selection.</title>
        <authorList>
            <person name="Ward C.M."/>
            <person name="Onetto C.A."/>
            <person name="Borneman A.R."/>
        </authorList>
    </citation>
    <scope>NUCLEOTIDE SEQUENCE [LARGE SCALE GENOMIC DNA]</scope>
    <source>
        <strain evidence="8">AWRI1</strain>
        <tissue evidence="8">Single Adult Female</tissue>
    </source>
</reference>
<evidence type="ECO:0008006" key="10">
    <source>
        <dbReference type="Google" id="ProtNLM"/>
    </source>
</evidence>
<dbReference type="AlphaFoldDB" id="A0AAN9XZK9"/>
<dbReference type="EMBL" id="JBBCAQ010000036">
    <property type="protein sequence ID" value="KAK7576616.1"/>
    <property type="molecule type" value="Genomic_DNA"/>
</dbReference>
<dbReference type="InterPro" id="IPR002653">
    <property type="entry name" value="Znf_A20"/>
</dbReference>
<feature type="domain" description="AN1-type" evidence="7">
    <location>
        <begin position="562"/>
        <end position="608"/>
    </location>
</feature>
<feature type="domain" description="A20-type" evidence="6">
    <location>
        <begin position="6"/>
        <end position="40"/>
    </location>
</feature>
<keyword evidence="2 4" id="KW-0863">Zinc-finger</keyword>